<reference evidence="11" key="1">
    <citation type="submission" date="2021-03" db="EMBL/GenBank/DDBJ databases">
        <title>Comparative genomics and phylogenomic investigation of the class Geoglossomycetes provide insights into ecological specialization and systematics.</title>
        <authorList>
            <person name="Melie T."/>
            <person name="Pirro S."/>
            <person name="Miller A.N."/>
            <person name="Quandt A."/>
        </authorList>
    </citation>
    <scope>NUCLEOTIDE SEQUENCE</scope>
    <source>
        <strain evidence="11">CAQ_001_2017</strain>
    </source>
</reference>
<dbReference type="GO" id="GO:0005774">
    <property type="term" value="C:vacuolar membrane"/>
    <property type="evidence" value="ECO:0007669"/>
    <property type="project" value="TreeGrafter"/>
</dbReference>
<dbReference type="EMBL" id="JAGHQM010000010">
    <property type="protein sequence ID" value="KAH0566414.1"/>
    <property type="molecule type" value="Genomic_DNA"/>
</dbReference>
<dbReference type="GO" id="GO:0015179">
    <property type="term" value="F:L-amino acid transmembrane transporter activity"/>
    <property type="evidence" value="ECO:0007669"/>
    <property type="project" value="TreeGrafter"/>
</dbReference>
<evidence type="ECO:0000313" key="11">
    <source>
        <dbReference type="EMBL" id="KAH0566414.1"/>
    </source>
</evidence>
<feature type="transmembrane region" description="Helical" evidence="9">
    <location>
        <begin position="513"/>
        <end position="532"/>
    </location>
</feature>
<dbReference type="PANTHER" id="PTHR22950">
    <property type="entry name" value="AMINO ACID TRANSPORTER"/>
    <property type="match status" value="1"/>
</dbReference>
<evidence type="ECO:0000256" key="5">
    <source>
        <dbReference type="ARBA" id="ARBA00022970"/>
    </source>
</evidence>
<feature type="transmembrane region" description="Helical" evidence="9">
    <location>
        <begin position="432"/>
        <end position="453"/>
    </location>
</feature>
<dbReference type="Pfam" id="PF01490">
    <property type="entry name" value="Aa_trans"/>
    <property type="match status" value="1"/>
</dbReference>
<name>A0A9P8LJ53_9PEZI</name>
<dbReference type="InterPro" id="IPR013057">
    <property type="entry name" value="AA_transpt_TM"/>
</dbReference>
<evidence type="ECO:0000256" key="3">
    <source>
        <dbReference type="ARBA" id="ARBA00022448"/>
    </source>
</evidence>
<keyword evidence="4 9" id="KW-0812">Transmembrane</keyword>
<keyword evidence="7 9" id="KW-0472">Membrane</keyword>
<evidence type="ECO:0000256" key="4">
    <source>
        <dbReference type="ARBA" id="ARBA00022692"/>
    </source>
</evidence>
<keyword evidence="6 9" id="KW-1133">Transmembrane helix</keyword>
<organism evidence="11 12">
    <name type="scientific">Trichoglossum hirsutum</name>
    <dbReference type="NCBI Taxonomy" id="265104"/>
    <lineage>
        <taxon>Eukaryota</taxon>
        <taxon>Fungi</taxon>
        <taxon>Dikarya</taxon>
        <taxon>Ascomycota</taxon>
        <taxon>Pezizomycotina</taxon>
        <taxon>Geoglossomycetes</taxon>
        <taxon>Geoglossales</taxon>
        <taxon>Geoglossaceae</taxon>
        <taxon>Trichoglossum</taxon>
    </lineage>
</organism>
<evidence type="ECO:0000256" key="6">
    <source>
        <dbReference type="ARBA" id="ARBA00022989"/>
    </source>
</evidence>
<feature type="transmembrane region" description="Helical" evidence="9">
    <location>
        <begin position="387"/>
        <end position="412"/>
    </location>
</feature>
<evidence type="ECO:0000256" key="2">
    <source>
        <dbReference type="ARBA" id="ARBA00008066"/>
    </source>
</evidence>
<keyword evidence="5" id="KW-0029">Amino-acid transport</keyword>
<feature type="transmembrane region" description="Helical" evidence="9">
    <location>
        <begin position="649"/>
        <end position="671"/>
    </location>
</feature>
<feature type="transmembrane region" description="Helical" evidence="9">
    <location>
        <begin position="474"/>
        <end position="493"/>
    </location>
</feature>
<feature type="transmembrane region" description="Helical" evidence="9">
    <location>
        <begin position="281"/>
        <end position="300"/>
    </location>
</feature>
<protein>
    <recommendedName>
        <fullName evidence="10">Amino acid transporter transmembrane domain-containing protein</fullName>
    </recommendedName>
</protein>
<evidence type="ECO:0000256" key="1">
    <source>
        <dbReference type="ARBA" id="ARBA00004141"/>
    </source>
</evidence>
<evidence type="ECO:0000256" key="9">
    <source>
        <dbReference type="SAM" id="Phobius"/>
    </source>
</evidence>
<feature type="domain" description="Amino acid transporter transmembrane" evidence="10">
    <location>
        <begin position="253"/>
        <end position="669"/>
    </location>
</feature>
<evidence type="ECO:0000256" key="8">
    <source>
        <dbReference type="SAM" id="MobiDB-lite"/>
    </source>
</evidence>
<evidence type="ECO:0000259" key="10">
    <source>
        <dbReference type="Pfam" id="PF01490"/>
    </source>
</evidence>
<comment type="similarity">
    <text evidence="2">Belongs to the amino acid/polyamine transporter 2 family.</text>
</comment>
<evidence type="ECO:0000313" key="12">
    <source>
        <dbReference type="Proteomes" id="UP000750711"/>
    </source>
</evidence>
<feature type="transmembrane region" description="Helical" evidence="9">
    <location>
        <begin position="614"/>
        <end position="637"/>
    </location>
</feature>
<sequence length="679" mass="73888">MTSPGRFGRSPSQRPGQPAFGCSPPNTSGGLAVPRANDGELGASTGGQYVPQELATVKPEGISPTPIRQVGGLNSIDSFARSWQRAASFLEITPRRPSFVYSSDGTGGESDDDLPLTDDERHFQRKSLLRQALEHQAAEGAVFDYEEEAGVEAHDHDNPVVEEHRVKRRPIAQREGDVLSIEPILASPFGGSYGTSYGTLGSRLGEHSMRHAGRLWREQNLTGAQEPDKEREPLLVKRVELEDGKVVNVVVGQSTVPQTVFNSVNVLIGVGLLSLPLGVRYAGWLIGMAFLLFATIVTHYTARVLVKCLDVDGTLITFADLAYISFGHKARIVTSILFTLELIAANVALVVLFADSWNALVPGVGLIQWKIICGVLLMPLSMLPLRVLSFTSILGIVCCFGIVSITLIDGLSKPHAPGSLREVMPTYLFPEHWATLPLSFGLLMSPWGGHSVFPNIYRDMRQPRKYHKSLKVTYVFTCLLDLSMAVAGLLMFGENVKDEITSNIIATTAYPKALSICIVCFIAIIPMTKIPLKQAPQSYSSFRQGVSNKRKISARPIVSTIEILSGLDPRAVSGTQGLIGMSGLTRGILKVSIRLLVNIVFIAIAIVFPSFDRIMALLGSALCFAICVILPLCFYLKIFGNEIPLKERILDYMLIVVCSVMAVVGTVWVFLPKESIGAV</sequence>
<proteinExistence type="inferred from homology"/>
<comment type="subcellular location">
    <subcellularLocation>
        <location evidence="1">Membrane</location>
        <topology evidence="1">Multi-pass membrane protein</topology>
    </subcellularLocation>
</comment>
<keyword evidence="3" id="KW-0813">Transport</keyword>
<keyword evidence="12" id="KW-1185">Reference proteome</keyword>
<feature type="transmembrane region" description="Helical" evidence="9">
    <location>
        <begin position="591"/>
        <end position="608"/>
    </location>
</feature>
<feature type="transmembrane region" description="Helical" evidence="9">
    <location>
        <begin position="332"/>
        <end position="354"/>
    </location>
</feature>
<feature type="transmembrane region" description="Helical" evidence="9">
    <location>
        <begin position="360"/>
        <end position="380"/>
    </location>
</feature>
<evidence type="ECO:0000256" key="7">
    <source>
        <dbReference type="ARBA" id="ARBA00023136"/>
    </source>
</evidence>
<feature type="region of interest" description="Disordered" evidence="8">
    <location>
        <begin position="1"/>
        <end position="50"/>
    </location>
</feature>
<accession>A0A9P8LJ53</accession>
<dbReference type="PANTHER" id="PTHR22950:SF692">
    <property type="entry name" value="TRANSMEMBRANE AMINO ACID TRANSPORTER FAMILY PROTEIN"/>
    <property type="match status" value="1"/>
</dbReference>
<gene>
    <name evidence="11" type="ORF">GP486_000197</name>
</gene>
<dbReference type="AlphaFoldDB" id="A0A9P8LJ53"/>
<comment type="caution">
    <text evidence="11">The sequence shown here is derived from an EMBL/GenBank/DDBJ whole genome shotgun (WGS) entry which is preliminary data.</text>
</comment>
<dbReference type="Proteomes" id="UP000750711">
    <property type="component" value="Unassembled WGS sequence"/>
</dbReference>